<sequence length="41" mass="5072">MKVYELISTYNPEEILREILKEYGGDFPYFVFYTIDENFHF</sequence>
<dbReference type="AlphaFoldDB" id="G2MRK8"/>
<dbReference type="RefSeq" id="WP_014063557.1">
    <property type="nucleotide sequence ID" value="NC_015958.1"/>
</dbReference>
<dbReference type="EMBL" id="CP002991">
    <property type="protein sequence ID" value="AEM79739.1"/>
    <property type="molecule type" value="Genomic_DNA"/>
</dbReference>
<protein>
    <submittedName>
        <fullName evidence="1">Uncharacterized protein</fullName>
    </submittedName>
</protein>
<name>G2MRK8_9THEO</name>
<dbReference type="HOGENOM" id="CLU_3278000_0_0_9"/>
<reference evidence="1 2" key="1">
    <citation type="submission" date="2011-08" db="EMBL/GenBank/DDBJ databases">
        <title>Complete sequence of Thermoanaerobacter wiegelii Rt8.B1.</title>
        <authorList>
            <consortium name="US DOE Joint Genome Institute"/>
            <person name="Lucas S."/>
            <person name="Han J."/>
            <person name="Lapidus A."/>
            <person name="Cheng J.-F."/>
            <person name="Goodwin L."/>
            <person name="Pitluck S."/>
            <person name="Peters L."/>
            <person name="Mikhailova N."/>
            <person name="Zeytun A."/>
            <person name="Daligault H."/>
            <person name="Detter J.C."/>
            <person name="Han C."/>
            <person name="Tapia R."/>
            <person name="Land M."/>
            <person name="Hauser L."/>
            <person name="Kyrpides N."/>
            <person name="Ivanova N."/>
            <person name="Pagani I."/>
            <person name="Hemme C."/>
            <person name="Woyke T."/>
        </authorList>
    </citation>
    <scope>NUCLEOTIDE SEQUENCE [LARGE SCALE GENOMIC DNA]</scope>
    <source>
        <strain evidence="1 2">Rt8.B1</strain>
    </source>
</reference>
<dbReference type="STRING" id="697303.Thewi_2404"/>
<dbReference type="KEGG" id="twi:Thewi_2404"/>
<accession>G2MRK8</accession>
<evidence type="ECO:0000313" key="2">
    <source>
        <dbReference type="Proteomes" id="UP000008276"/>
    </source>
</evidence>
<gene>
    <name evidence="1" type="ORF">Thewi_2404</name>
</gene>
<evidence type="ECO:0000313" key="1">
    <source>
        <dbReference type="EMBL" id="AEM79739.1"/>
    </source>
</evidence>
<dbReference type="Proteomes" id="UP000008276">
    <property type="component" value="Chromosome"/>
</dbReference>
<proteinExistence type="predicted"/>
<organism evidence="1 2">
    <name type="scientific">Thermoanaerobacter wiegelii Rt8.B1</name>
    <dbReference type="NCBI Taxonomy" id="697303"/>
    <lineage>
        <taxon>Bacteria</taxon>
        <taxon>Bacillati</taxon>
        <taxon>Bacillota</taxon>
        <taxon>Clostridia</taxon>
        <taxon>Thermoanaerobacterales</taxon>
        <taxon>Thermoanaerobacteraceae</taxon>
        <taxon>Thermoanaerobacter</taxon>
    </lineage>
</organism>
<keyword evidence="2" id="KW-1185">Reference proteome</keyword>